<protein>
    <submittedName>
        <fullName evidence="1">Uncharacterized protein</fullName>
    </submittedName>
</protein>
<organism evidence="1 2">
    <name type="scientific">Mauremys mutica</name>
    <name type="common">yellowpond turtle</name>
    <dbReference type="NCBI Taxonomy" id="74926"/>
    <lineage>
        <taxon>Eukaryota</taxon>
        <taxon>Metazoa</taxon>
        <taxon>Chordata</taxon>
        <taxon>Craniata</taxon>
        <taxon>Vertebrata</taxon>
        <taxon>Euteleostomi</taxon>
        <taxon>Archelosauria</taxon>
        <taxon>Testudinata</taxon>
        <taxon>Testudines</taxon>
        <taxon>Cryptodira</taxon>
        <taxon>Durocryptodira</taxon>
        <taxon>Testudinoidea</taxon>
        <taxon>Geoemydidae</taxon>
        <taxon>Geoemydinae</taxon>
        <taxon>Mauremys</taxon>
    </lineage>
</organism>
<reference evidence="1" key="1">
    <citation type="submission" date="2021-09" db="EMBL/GenBank/DDBJ databases">
        <title>The genome of Mauremys mutica provides insights into the evolution of semi-aquatic lifestyle.</title>
        <authorList>
            <person name="Gong S."/>
            <person name="Gao Y."/>
        </authorList>
    </citation>
    <scope>NUCLEOTIDE SEQUENCE</scope>
    <source>
        <strain evidence="1">MM-2020</strain>
        <tissue evidence="1">Muscle</tissue>
    </source>
</reference>
<keyword evidence="2" id="KW-1185">Reference proteome</keyword>
<proteinExistence type="predicted"/>
<name>A0A9D3XS31_9SAUR</name>
<comment type="caution">
    <text evidence="1">The sequence shown here is derived from an EMBL/GenBank/DDBJ whole genome shotgun (WGS) entry which is preliminary data.</text>
</comment>
<gene>
    <name evidence="1" type="ORF">KIL84_019328</name>
</gene>
<evidence type="ECO:0000313" key="1">
    <source>
        <dbReference type="EMBL" id="KAH1186579.1"/>
    </source>
</evidence>
<sequence>MAARAPQCLASDGAYGRLAAALEKLTKEAESLSEYQKLMKKHDTALTQLNKSFDEVQSRLERIAAVKPSNEVLSQ</sequence>
<accession>A0A9D3XS31</accession>
<dbReference type="Proteomes" id="UP000827986">
    <property type="component" value="Unassembled WGS sequence"/>
</dbReference>
<dbReference type="AlphaFoldDB" id="A0A9D3XS31"/>
<evidence type="ECO:0000313" key="2">
    <source>
        <dbReference type="Proteomes" id="UP000827986"/>
    </source>
</evidence>
<dbReference type="EMBL" id="JAHDVG010000463">
    <property type="protein sequence ID" value="KAH1186579.1"/>
    <property type="molecule type" value="Genomic_DNA"/>
</dbReference>